<name>G7MQL4_MACMU</name>
<gene>
    <name evidence="2" type="ORF">EGK_15385</name>
</gene>
<sequence length="88" mass="9474">MPGSAALLSDPASGFADDLSPPRSSALKSYLIINQNFHRHPWQAYPSAGTAGTFTVQGLRCAWGLFLLHLGREEKRTVPRSEPPVLGG</sequence>
<reference evidence="2" key="1">
    <citation type="journal article" date="2011" name="Nat. Biotechnol.">
        <title>Genome sequencing and comparison of two nonhuman primate animal models, the cynomolgus and Chinese rhesus macaques.</title>
        <authorList>
            <person name="Yan G."/>
            <person name="Zhang G."/>
            <person name="Fang X."/>
            <person name="Zhang Y."/>
            <person name="Li C."/>
            <person name="Ling F."/>
            <person name="Cooper D.N."/>
            <person name="Li Q."/>
            <person name="Li Y."/>
            <person name="van Gool A.J."/>
            <person name="Du H."/>
            <person name="Chen J."/>
            <person name="Chen R."/>
            <person name="Zhang P."/>
            <person name="Huang Z."/>
            <person name="Thompson J.R."/>
            <person name="Meng Y."/>
            <person name="Bai Y."/>
            <person name="Wang J."/>
            <person name="Zhuo M."/>
            <person name="Wang T."/>
            <person name="Huang Y."/>
            <person name="Wei L."/>
            <person name="Li J."/>
            <person name="Wang Z."/>
            <person name="Hu H."/>
            <person name="Yang P."/>
            <person name="Le L."/>
            <person name="Stenson P.D."/>
            <person name="Li B."/>
            <person name="Liu X."/>
            <person name="Ball E.V."/>
            <person name="An N."/>
            <person name="Huang Q."/>
            <person name="Zhang Y."/>
            <person name="Fan W."/>
            <person name="Zhang X."/>
            <person name="Li Y."/>
            <person name="Wang W."/>
            <person name="Katze M.G."/>
            <person name="Su B."/>
            <person name="Nielsen R."/>
            <person name="Yang H."/>
            <person name="Wang J."/>
            <person name="Wang X."/>
            <person name="Wang J."/>
        </authorList>
    </citation>
    <scope>NUCLEOTIDE SEQUENCE [LARGE SCALE GENOMIC DNA]</scope>
    <source>
        <strain evidence="2">CR-5</strain>
    </source>
</reference>
<feature type="non-terminal residue" evidence="2">
    <location>
        <position position="88"/>
    </location>
</feature>
<proteinExistence type="predicted"/>
<dbReference type="AlphaFoldDB" id="G7MQL4"/>
<evidence type="ECO:0000313" key="2">
    <source>
        <dbReference type="EMBL" id="EHH18725.1"/>
    </source>
</evidence>
<dbReference type="EMBL" id="CM001256">
    <property type="protein sequence ID" value="EHH18725.1"/>
    <property type="molecule type" value="Genomic_DNA"/>
</dbReference>
<protein>
    <submittedName>
        <fullName evidence="2">Uncharacterized protein</fullName>
    </submittedName>
</protein>
<organism evidence="2">
    <name type="scientific">Macaca mulatta</name>
    <name type="common">Rhesus macaque</name>
    <dbReference type="NCBI Taxonomy" id="9544"/>
    <lineage>
        <taxon>Eukaryota</taxon>
        <taxon>Metazoa</taxon>
        <taxon>Chordata</taxon>
        <taxon>Craniata</taxon>
        <taxon>Vertebrata</taxon>
        <taxon>Euteleostomi</taxon>
        <taxon>Mammalia</taxon>
        <taxon>Eutheria</taxon>
        <taxon>Euarchontoglires</taxon>
        <taxon>Primates</taxon>
        <taxon>Haplorrhini</taxon>
        <taxon>Catarrhini</taxon>
        <taxon>Cercopithecidae</taxon>
        <taxon>Cercopithecinae</taxon>
        <taxon>Macaca</taxon>
    </lineage>
</organism>
<feature type="region of interest" description="Disordered" evidence="1">
    <location>
        <begin position="1"/>
        <end position="22"/>
    </location>
</feature>
<dbReference type="Proteomes" id="UP000013456">
    <property type="component" value="Chromosome 4"/>
</dbReference>
<evidence type="ECO:0000256" key="1">
    <source>
        <dbReference type="SAM" id="MobiDB-lite"/>
    </source>
</evidence>
<accession>G7MQL4</accession>